<dbReference type="Proteomes" id="UP001354931">
    <property type="component" value="Unassembled WGS sequence"/>
</dbReference>
<dbReference type="Gene3D" id="3.30.9.10">
    <property type="entry name" value="D-Amino Acid Oxidase, subunit A, domain 2"/>
    <property type="match status" value="1"/>
</dbReference>
<dbReference type="GO" id="GO:0018659">
    <property type="term" value="F:4-hydroxybenzoate 3-monooxygenase activity"/>
    <property type="evidence" value="ECO:0007669"/>
    <property type="project" value="UniProtKB-EC"/>
</dbReference>
<evidence type="ECO:0000256" key="1">
    <source>
        <dbReference type="ARBA" id="ARBA00022630"/>
    </source>
</evidence>
<dbReference type="EMBL" id="JAOZYC010000104">
    <property type="protein sequence ID" value="MEB8338814.1"/>
    <property type="molecule type" value="Genomic_DNA"/>
</dbReference>
<accession>A0ABU6F492</accession>
<keyword evidence="1" id="KW-0285">Flavoprotein</keyword>
<dbReference type="SUPFAM" id="SSF51905">
    <property type="entry name" value="FAD/NAD(P)-binding domain"/>
    <property type="match status" value="1"/>
</dbReference>
<keyword evidence="2" id="KW-0274">FAD</keyword>
<organism evidence="4 5">
    <name type="scientific">Streptomyces endophyticus</name>
    <dbReference type="NCBI Taxonomy" id="714166"/>
    <lineage>
        <taxon>Bacteria</taxon>
        <taxon>Bacillati</taxon>
        <taxon>Actinomycetota</taxon>
        <taxon>Actinomycetes</taxon>
        <taxon>Kitasatosporales</taxon>
        <taxon>Streptomycetaceae</taxon>
        <taxon>Streptomyces</taxon>
    </lineage>
</organism>
<keyword evidence="5" id="KW-1185">Reference proteome</keyword>
<gene>
    <name evidence="4" type="ORF">OKJ99_15060</name>
</gene>
<evidence type="ECO:0000256" key="2">
    <source>
        <dbReference type="ARBA" id="ARBA00022827"/>
    </source>
</evidence>
<feature type="domain" description="FAD-binding" evidence="3">
    <location>
        <begin position="5"/>
        <end position="342"/>
    </location>
</feature>
<evidence type="ECO:0000313" key="4">
    <source>
        <dbReference type="EMBL" id="MEB8338814.1"/>
    </source>
</evidence>
<proteinExistence type="predicted"/>
<dbReference type="InterPro" id="IPR050641">
    <property type="entry name" value="RIFMO-like"/>
</dbReference>
<keyword evidence="4" id="KW-0560">Oxidoreductase</keyword>
<dbReference type="PRINTS" id="PR00420">
    <property type="entry name" value="RNGMNOXGNASE"/>
</dbReference>
<comment type="caution">
    <text evidence="4">The sequence shown here is derived from an EMBL/GenBank/DDBJ whole genome shotgun (WGS) entry which is preliminary data.</text>
</comment>
<sequence length="394" mass="43298">MRTVDTSVVVVGAGPAGLTLGVLLRRRGIDCVVVDKFTREQLLARSRAGFLERRTVQLLDRHGLSDRLRAEGLAHTRCEIHAEGERVTVDYEAWCGDAPSYVYPQQDVVADLLDAYVGDGGTLLLGTPVTDVVADEAPRVVCADGTVLRADVVAGADGWHGPTRAALPDSAFTRYDVPHEARLLGVLVEAPPSAGHTVYAQHPDGFAGHMLRSRDVTRMYLQIPAGDTVAQWPDERIWKELHIRLDLPDWTLNEGPVLDRAVVDMHTKVVEPMHHGRVVLLGDAAHIVPPSGGKGMNLAVADAADLAASLPGHFAGEEPLDEVLAAYSRRRLADVWQVQEFSHTMLELLHADEPGTPHAAYRERLRRARWQRLRDDPAYVRSFAEQYMGPSLTE</sequence>
<dbReference type="Pfam" id="PF01494">
    <property type="entry name" value="FAD_binding_3"/>
    <property type="match status" value="1"/>
</dbReference>
<dbReference type="PANTHER" id="PTHR43004">
    <property type="entry name" value="TRK SYSTEM POTASSIUM UPTAKE PROTEIN"/>
    <property type="match status" value="1"/>
</dbReference>
<dbReference type="EC" id="1.14.13.2" evidence="4"/>
<dbReference type="InterPro" id="IPR002938">
    <property type="entry name" value="FAD-bd"/>
</dbReference>
<dbReference type="PANTHER" id="PTHR43004:SF3">
    <property type="entry name" value="P-HYDROXYBENZOATE HYDROXYLASE"/>
    <property type="match status" value="1"/>
</dbReference>
<protein>
    <submittedName>
        <fullName evidence="4">4-hydroxybenzoate 3-monooxygenase</fullName>
        <ecNumber evidence="4">1.14.13.2</ecNumber>
    </submittedName>
</protein>
<dbReference type="NCBIfam" id="NF006091">
    <property type="entry name" value="PRK08243.1"/>
    <property type="match status" value="1"/>
</dbReference>
<dbReference type="Gene3D" id="3.50.50.60">
    <property type="entry name" value="FAD/NAD(P)-binding domain"/>
    <property type="match status" value="1"/>
</dbReference>
<reference evidence="4 5" key="1">
    <citation type="submission" date="2022-10" db="EMBL/GenBank/DDBJ databases">
        <authorList>
            <person name="Xie J."/>
            <person name="Shen N."/>
        </authorList>
    </citation>
    <scope>NUCLEOTIDE SEQUENCE [LARGE SCALE GENOMIC DNA]</scope>
    <source>
        <strain evidence="4 5">YIM65594</strain>
    </source>
</reference>
<evidence type="ECO:0000259" key="3">
    <source>
        <dbReference type="Pfam" id="PF01494"/>
    </source>
</evidence>
<evidence type="ECO:0000313" key="5">
    <source>
        <dbReference type="Proteomes" id="UP001354931"/>
    </source>
</evidence>
<name>A0ABU6F492_9ACTN</name>
<dbReference type="RefSeq" id="WP_326016706.1">
    <property type="nucleotide sequence ID" value="NZ_JAOZYC010000104.1"/>
</dbReference>
<dbReference type="SUPFAM" id="SSF54373">
    <property type="entry name" value="FAD-linked reductases, C-terminal domain"/>
    <property type="match status" value="1"/>
</dbReference>
<dbReference type="InterPro" id="IPR036188">
    <property type="entry name" value="FAD/NAD-bd_sf"/>
</dbReference>